<evidence type="ECO:0000256" key="12">
    <source>
        <dbReference type="ARBA" id="ARBA00023012"/>
    </source>
</evidence>
<keyword evidence="18" id="KW-1185">Reference proteome</keyword>
<keyword evidence="5" id="KW-0597">Phosphoprotein</keyword>
<feature type="transmembrane region" description="Helical" evidence="14">
    <location>
        <begin position="87"/>
        <end position="106"/>
    </location>
</feature>
<dbReference type="PROSITE" id="PS50885">
    <property type="entry name" value="HAMP"/>
    <property type="match status" value="1"/>
</dbReference>
<keyword evidence="6" id="KW-0808">Transferase</keyword>
<evidence type="ECO:0000256" key="10">
    <source>
        <dbReference type="ARBA" id="ARBA00022840"/>
    </source>
</evidence>
<dbReference type="GO" id="GO:0000155">
    <property type="term" value="F:phosphorelay sensor kinase activity"/>
    <property type="evidence" value="ECO:0007669"/>
    <property type="project" value="InterPro"/>
</dbReference>
<dbReference type="eggNOG" id="COG5000">
    <property type="taxonomic scope" value="Bacteria"/>
</dbReference>
<comment type="caution">
    <text evidence="17">The sequence shown here is derived from an EMBL/GenBank/DDBJ whole genome shotgun (WGS) entry which is preliminary data.</text>
</comment>
<keyword evidence="12" id="KW-0902">Two-component regulatory system</keyword>
<protein>
    <recommendedName>
        <fullName evidence="3">histidine kinase</fullName>
        <ecNumber evidence="3">2.7.13.3</ecNumber>
    </recommendedName>
</protein>
<dbReference type="CDD" id="cd06225">
    <property type="entry name" value="HAMP"/>
    <property type="match status" value="1"/>
</dbReference>
<dbReference type="InterPro" id="IPR036097">
    <property type="entry name" value="HisK_dim/P_sf"/>
</dbReference>
<dbReference type="CDD" id="cd00082">
    <property type="entry name" value="HisKA"/>
    <property type="match status" value="1"/>
</dbReference>
<evidence type="ECO:0000256" key="14">
    <source>
        <dbReference type="SAM" id="Phobius"/>
    </source>
</evidence>
<reference evidence="17 18" key="1">
    <citation type="submission" date="2006-02" db="EMBL/GenBank/DDBJ databases">
        <authorList>
            <person name="Waterbury J."/>
            <person name="Ferriera S."/>
            <person name="Johnson J."/>
            <person name="Kravitz S."/>
            <person name="Halpern A."/>
            <person name="Remington K."/>
            <person name="Beeson K."/>
            <person name="Tran B."/>
            <person name="Rogers Y.-H."/>
            <person name="Friedman R."/>
            <person name="Venter J.C."/>
        </authorList>
    </citation>
    <scope>NUCLEOTIDE SEQUENCE [LARGE SCALE GENOMIC DNA]</scope>
    <source>
        <strain evidence="17 18">Nb-231</strain>
    </source>
</reference>
<dbReference type="InterPro" id="IPR035965">
    <property type="entry name" value="PAS-like_dom_sf"/>
</dbReference>
<dbReference type="InterPro" id="IPR036890">
    <property type="entry name" value="HATPase_C_sf"/>
</dbReference>
<dbReference type="InterPro" id="IPR003594">
    <property type="entry name" value="HATPase_dom"/>
</dbReference>
<keyword evidence="4" id="KW-1003">Cell membrane</keyword>
<keyword evidence="7 14" id="KW-0812">Transmembrane</keyword>
<dbReference type="Pfam" id="PF00512">
    <property type="entry name" value="HisKA"/>
    <property type="match status" value="1"/>
</dbReference>
<dbReference type="InterPro" id="IPR003661">
    <property type="entry name" value="HisK_dim/P_dom"/>
</dbReference>
<dbReference type="Proteomes" id="UP000003374">
    <property type="component" value="Unassembled WGS sequence"/>
</dbReference>
<comment type="subcellular location">
    <subcellularLocation>
        <location evidence="2">Cell membrane</location>
        <topology evidence="2">Multi-pass membrane protein</topology>
    </subcellularLocation>
</comment>
<evidence type="ECO:0000256" key="4">
    <source>
        <dbReference type="ARBA" id="ARBA00022475"/>
    </source>
</evidence>
<evidence type="ECO:0000256" key="3">
    <source>
        <dbReference type="ARBA" id="ARBA00012438"/>
    </source>
</evidence>
<feature type="transmembrane region" description="Helical" evidence="14">
    <location>
        <begin position="44"/>
        <end position="67"/>
    </location>
</feature>
<dbReference type="PRINTS" id="PR00344">
    <property type="entry name" value="BCTRLSENSOR"/>
</dbReference>
<dbReference type="STRING" id="314278.NB231_11614"/>
<keyword evidence="9 17" id="KW-0418">Kinase</keyword>
<dbReference type="Pfam" id="PF02518">
    <property type="entry name" value="HATPase_c"/>
    <property type="match status" value="1"/>
</dbReference>
<dbReference type="HOGENOM" id="CLU_019564_0_0_6"/>
<feature type="transmembrane region" description="Helical" evidence="14">
    <location>
        <begin position="287"/>
        <end position="310"/>
    </location>
</feature>
<evidence type="ECO:0000256" key="11">
    <source>
        <dbReference type="ARBA" id="ARBA00022989"/>
    </source>
</evidence>
<evidence type="ECO:0000256" key="1">
    <source>
        <dbReference type="ARBA" id="ARBA00000085"/>
    </source>
</evidence>
<dbReference type="SMART" id="SM00388">
    <property type="entry name" value="HisKA"/>
    <property type="match status" value="1"/>
</dbReference>
<evidence type="ECO:0000259" key="15">
    <source>
        <dbReference type="PROSITE" id="PS50109"/>
    </source>
</evidence>
<dbReference type="Gene3D" id="3.30.450.20">
    <property type="entry name" value="PAS domain"/>
    <property type="match status" value="1"/>
</dbReference>
<evidence type="ECO:0000256" key="6">
    <source>
        <dbReference type="ARBA" id="ARBA00022679"/>
    </source>
</evidence>
<evidence type="ECO:0000259" key="16">
    <source>
        <dbReference type="PROSITE" id="PS50885"/>
    </source>
</evidence>
<dbReference type="InterPro" id="IPR004358">
    <property type="entry name" value="Sig_transdc_His_kin-like_C"/>
</dbReference>
<dbReference type="SUPFAM" id="SSF158472">
    <property type="entry name" value="HAMP domain-like"/>
    <property type="match status" value="1"/>
</dbReference>
<dbReference type="SMART" id="SM00387">
    <property type="entry name" value="HATPase_c"/>
    <property type="match status" value="1"/>
</dbReference>
<dbReference type="InterPro" id="IPR045671">
    <property type="entry name" value="NtrY-like_N"/>
</dbReference>
<evidence type="ECO:0000256" key="8">
    <source>
        <dbReference type="ARBA" id="ARBA00022741"/>
    </source>
</evidence>
<sequence>MAARIVKRLLLREGTVRIGLCVLLLASLYLLTAATENSARFGRLYSWLLLFNTVGLIALLGLIGHNLWRLIVAFRAKRTGSRLTAKLLLLFLVLAVVPGTVVYAFSMQFLRSGIDSWFDIRVEEALNNALKLSQASLDLRMRDVLKRVESARRQLIDMPDGMLALTLGDLRERIEASELTLLGNNGRIIASSSQDPAAILPRRPEKEILLQLRQGRPYVGLDPIDNSGLQIYAVIPAPDPSNPQNSRILQALFPISPHLGILAGDVQRAFGDYREITYLRDPLKDSFILTLSLILLLSLLFAVWSAFFLAKRLVAPISGLVEGTRALAQGDYGTQLPSAGKDELGFLVQSFNDMSRRVALARNAARQGQTQAEAQRAYLETVLGRLSSGVLAVDHEGILRTHNQAADHILTVHLADSIGRPLIAIARTHASVAPFADLVAERMASGMAEWREELTLNTAEGRRVLICSGAALPADMASGGHVIVFDDVTALIQAQRDAAWSEVARRLAHEIRNPLTPIRLSAERIRHKYLARADAQNAEVLERATRTIIAQVDNMQAMVKAFSEYMRPPRLEIRPLDLNALIQDAVELYRGHPDQPEFELMLSHNLPTLCADMGRLRQLLNNLIRNALEANPGDRPCRVAIITRLDEGRATEAVELVVSDNGPGFAQNMLNQIFEPYVTTKPKGTGLGLPIVKRIVEEHHGRISAHNTRLGAQLIVRFPVPDHRRVRSPRRAKTSKEAFL</sequence>
<feature type="domain" description="HAMP" evidence="16">
    <location>
        <begin position="311"/>
        <end position="363"/>
    </location>
</feature>
<keyword evidence="10" id="KW-0067">ATP-binding</keyword>
<dbReference type="InterPro" id="IPR017232">
    <property type="entry name" value="NtrY"/>
</dbReference>
<dbReference type="PANTHER" id="PTHR43065:SF10">
    <property type="entry name" value="PEROXIDE STRESS-ACTIVATED HISTIDINE KINASE MAK3"/>
    <property type="match status" value="1"/>
</dbReference>
<dbReference type="PIRSF" id="PIRSF037532">
    <property type="entry name" value="STHK_NtrY"/>
    <property type="match status" value="1"/>
</dbReference>
<evidence type="ECO:0000256" key="13">
    <source>
        <dbReference type="ARBA" id="ARBA00023136"/>
    </source>
</evidence>
<dbReference type="EC" id="2.7.13.3" evidence="3"/>
<dbReference type="Gene3D" id="1.10.287.130">
    <property type="match status" value="1"/>
</dbReference>
<keyword evidence="11 14" id="KW-1133">Transmembrane helix</keyword>
<accession>A4BP80</accession>
<dbReference type="Gene3D" id="6.10.340.10">
    <property type="match status" value="1"/>
</dbReference>
<dbReference type="OrthoDB" id="1931120at2"/>
<evidence type="ECO:0000256" key="2">
    <source>
        <dbReference type="ARBA" id="ARBA00004651"/>
    </source>
</evidence>
<evidence type="ECO:0000256" key="5">
    <source>
        <dbReference type="ARBA" id="ARBA00022553"/>
    </source>
</evidence>
<dbReference type="Gene3D" id="3.30.565.10">
    <property type="entry name" value="Histidine kinase-like ATPase, C-terminal domain"/>
    <property type="match status" value="1"/>
</dbReference>
<dbReference type="Pfam" id="PF19312">
    <property type="entry name" value="NtrY_N"/>
    <property type="match status" value="1"/>
</dbReference>
<name>A4BP80_9GAMM</name>
<evidence type="ECO:0000256" key="7">
    <source>
        <dbReference type="ARBA" id="ARBA00022692"/>
    </source>
</evidence>
<comment type="catalytic activity">
    <reaction evidence="1">
        <text>ATP + protein L-histidine = ADP + protein N-phospho-L-histidine.</text>
        <dbReference type="EC" id="2.7.13.3"/>
    </reaction>
</comment>
<dbReference type="EMBL" id="AAOF01000003">
    <property type="protein sequence ID" value="EAR22381.1"/>
    <property type="molecule type" value="Genomic_DNA"/>
</dbReference>
<evidence type="ECO:0000256" key="9">
    <source>
        <dbReference type="ARBA" id="ARBA00022777"/>
    </source>
</evidence>
<dbReference type="CDD" id="cd00075">
    <property type="entry name" value="HATPase"/>
    <property type="match status" value="1"/>
</dbReference>
<dbReference type="PANTHER" id="PTHR43065">
    <property type="entry name" value="SENSOR HISTIDINE KINASE"/>
    <property type="match status" value="1"/>
</dbReference>
<dbReference type="SUPFAM" id="SSF55874">
    <property type="entry name" value="ATPase domain of HSP90 chaperone/DNA topoisomerase II/histidine kinase"/>
    <property type="match status" value="1"/>
</dbReference>
<proteinExistence type="predicted"/>
<evidence type="ECO:0000313" key="18">
    <source>
        <dbReference type="Proteomes" id="UP000003374"/>
    </source>
</evidence>
<dbReference type="GO" id="GO:0005886">
    <property type="term" value="C:plasma membrane"/>
    <property type="evidence" value="ECO:0007669"/>
    <property type="project" value="UniProtKB-SubCell"/>
</dbReference>
<dbReference type="GO" id="GO:0005524">
    <property type="term" value="F:ATP binding"/>
    <property type="evidence" value="ECO:0007669"/>
    <property type="project" value="UniProtKB-KW"/>
</dbReference>
<dbReference type="SUPFAM" id="SSF55785">
    <property type="entry name" value="PYP-like sensor domain (PAS domain)"/>
    <property type="match status" value="1"/>
</dbReference>
<evidence type="ECO:0000313" key="17">
    <source>
        <dbReference type="EMBL" id="EAR22381.1"/>
    </source>
</evidence>
<gene>
    <name evidence="17" type="ORF">NB231_11614</name>
</gene>
<dbReference type="SMART" id="SM00304">
    <property type="entry name" value="HAMP"/>
    <property type="match status" value="1"/>
</dbReference>
<feature type="domain" description="Histidine kinase" evidence="15">
    <location>
        <begin position="506"/>
        <end position="722"/>
    </location>
</feature>
<organism evidence="17 18">
    <name type="scientific">Nitrococcus mobilis Nb-231</name>
    <dbReference type="NCBI Taxonomy" id="314278"/>
    <lineage>
        <taxon>Bacteria</taxon>
        <taxon>Pseudomonadati</taxon>
        <taxon>Pseudomonadota</taxon>
        <taxon>Gammaproteobacteria</taxon>
        <taxon>Chromatiales</taxon>
        <taxon>Ectothiorhodospiraceae</taxon>
        <taxon>Nitrococcus</taxon>
    </lineage>
</organism>
<keyword evidence="8" id="KW-0547">Nucleotide-binding</keyword>
<keyword evidence="13 14" id="KW-0472">Membrane</keyword>
<dbReference type="InterPro" id="IPR003660">
    <property type="entry name" value="HAMP_dom"/>
</dbReference>
<dbReference type="Pfam" id="PF00672">
    <property type="entry name" value="HAMP"/>
    <property type="match status" value="1"/>
</dbReference>
<dbReference type="SUPFAM" id="SSF47384">
    <property type="entry name" value="Homodimeric domain of signal transducing histidine kinase"/>
    <property type="match status" value="1"/>
</dbReference>
<dbReference type="InterPro" id="IPR005467">
    <property type="entry name" value="His_kinase_dom"/>
</dbReference>
<dbReference type="PROSITE" id="PS50109">
    <property type="entry name" value="HIS_KIN"/>
    <property type="match status" value="1"/>
</dbReference>
<dbReference type="AlphaFoldDB" id="A4BP80"/>